<protein>
    <submittedName>
        <fullName evidence="1">Uncharacterized protein</fullName>
    </submittedName>
</protein>
<sequence>MPASRTSSPPCLASFSRPLLPYSHVLLFHSALVTTAEMPLNDHTVNGMPRTSETMAIININIETDVLDKIRD</sequence>
<dbReference type="AlphaFoldDB" id="A0AAE1E1A6"/>
<name>A0AAE1E1A6_9GAST</name>
<dbReference type="EMBL" id="JAWDGP010001612">
    <property type="protein sequence ID" value="KAK3789930.1"/>
    <property type="molecule type" value="Genomic_DNA"/>
</dbReference>
<evidence type="ECO:0000313" key="2">
    <source>
        <dbReference type="Proteomes" id="UP001283361"/>
    </source>
</evidence>
<evidence type="ECO:0000313" key="1">
    <source>
        <dbReference type="EMBL" id="KAK3789930.1"/>
    </source>
</evidence>
<gene>
    <name evidence="1" type="ORF">RRG08_004042</name>
</gene>
<keyword evidence="2" id="KW-1185">Reference proteome</keyword>
<dbReference type="Proteomes" id="UP001283361">
    <property type="component" value="Unassembled WGS sequence"/>
</dbReference>
<reference evidence="1" key="1">
    <citation type="journal article" date="2023" name="G3 (Bethesda)">
        <title>A reference genome for the long-term kleptoplast-retaining sea slug Elysia crispata morphotype clarki.</title>
        <authorList>
            <person name="Eastman K.E."/>
            <person name="Pendleton A.L."/>
            <person name="Shaikh M.A."/>
            <person name="Suttiyut T."/>
            <person name="Ogas R."/>
            <person name="Tomko P."/>
            <person name="Gavelis G."/>
            <person name="Widhalm J.R."/>
            <person name="Wisecaver J.H."/>
        </authorList>
    </citation>
    <scope>NUCLEOTIDE SEQUENCE</scope>
    <source>
        <strain evidence="1">ECLA1</strain>
    </source>
</reference>
<organism evidence="1 2">
    <name type="scientific">Elysia crispata</name>
    <name type="common">lettuce slug</name>
    <dbReference type="NCBI Taxonomy" id="231223"/>
    <lineage>
        <taxon>Eukaryota</taxon>
        <taxon>Metazoa</taxon>
        <taxon>Spiralia</taxon>
        <taxon>Lophotrochozoa</taxon>
        <taxon>Mollusca</taxon>
        <taxon>Gastropoda</taxon>
        <taxon>Heterobranchia</taxon>
        <taxon>Euthyneura</taxon>
        <taxon>Panpulmonata</taxon>
        <taxon>Sacoglossa</taxon>
        <taxon>Placobranchoidea</taxon>
        <taxon>Plakobranchidae</taxon>
        <taxon>Elysia</taxon>
    </lineage>
</organism>
<proteinExistence type="predicted"/>
<accession>A0AAE1E1A6</accession>
<comment type="caution">
    <text evidence="1">The sequence shown here is derived from an EMBL/GenBank/DDBJ whole genome shotgun (WGS) entry which is preliminary data.</text>
</comment>